<evidence type="ECO:0000256" key="3">
    <source>
        <dbReference type="ARBA" id="ARBA00022643"/>
    </source>
</evidence>
<dbReference type="InterPro" id="IPR001155">
    <property type="entry name" value="OxRdtase_FMN_N"/>
</dbReference>
<dbReference type="EMBL" id="RAXT01000011">
    <property type="protein sequence ID" value="RKG38463.1"/>
    <property type="molecule type" value="Genomic_DNA"/>
</dbReference>
<evidence type="ECO:0000256" key="5">
    <source>
        <dbReference type="ARBA" id="ARBA00023002"/>
    </source>
</evidence>
<feature type="domain" description="NADH:flavin oxidoreductase/NADH oxidase N-terminal" evidence="6">
    <location>
        <begin position="17"/>
        <end position="360"/>
    </location>
</feature>
<organism evidence="7 8">
    <name type="scientific">Acinetobacter rongchengensis</name>
    <dbReference type="NCBI Taxonomy" id="2419601"/>
    <lineage>
        <taxon>Bacteria</taxon>
        <taxon>Pseudomonadati</taxon>
        <taxon>Pseudomonadota</taxon>
        <taxon>Gammaproteobacteria</taxon>
        <taxon>Moraxellales</taxon>
        <taxon>Moraxellaceae</taxon>
        <taxon>Acinetobacter</taxon>
    </lineage>
</organism>
<accession>A0A3A8FCL3</accession>
<comment type="caution">
    <text evidence="7">The sequence shown here is derived from an EMBL/GenBank/DDBJ whole genome shotgun (WGS) entry which is preliminary data.</text>
</comment>
<comment type="cofactor">
    <cofactor evidence="1">
        <name>FMN</name>
        <dbReference type="ChEBI" id="CHEBI:58210"/>
    </cofactor>
</comment>
<reference evidence="7 8" key="1">
    <citation type="submission" date="2018-09" db="EMBL/GenBank/DDBJ databases">
        <title>The draft genome of Acinetobacter spp. strains.</title>
        <authorList>
            <person name="Qin J."/>
            <person name="Feng Y."/>
            <person name="Zong Z."/>
        </authorList>
    </citation>
    <scope>NUCLEOTIDE SEQUENCE [LARGE SCALE GENOMIC DNA]</scope>
    <source>
        <strain evidence="7 8">WCHAc060115</strain>
    </source>
</reference>
<evidence type="ECO:0000256" key="2">
    <source>
        <dbReference type="ARBA" id="ARBA00022630"/>
    </source>
</evidence>
<evidence type="ECO:0000256" key="4">
    <source>
        <dbReference type="ARBA" id="ARBA00022857"/>
    </source>
</evidence>
<evidence type="ECO:0000259" key="6">
    <source>
        <dbReference type="Pfam" id="PF00724"/>
    </source>
</evidence>
<name>A0A3A8FCL3_9GAMM</name>
<evidence type="ECO:0000256" key="1">
    <source>
        <dbReference type="ARBA" id="ARBA00001917"/>
    </source>
</evidence>
<keyword evidence="5" id="KW-0560">Oxidoreductase</keyword>
<proteinExistence type="predicted"/>
<dbReference type="RefSeq" id="WP_120383781.1">
    <property type="nucleotide sequence ID" value="NZ_RAXT01000011.1"/>
</dbReference>
<dbReference type="OrthoDB" id="8523426at2"/>
<dbReference type="GO" id="GO:0003959">
    <property type="term" value="F:NADPH dehydrogenase activity"/>
    <property type="evidence" value="ECO:0007669"/>
    <property type="project" value="InterPro"/>
</dbReference>
<dbReference type="GO" id="GO:0050661">
    <property type="term" value="F:NADP binding"/>
    <property type="evidence" value="ECO:0007669"/>
    <property type="project" value="InterPro"/>
</dbReference>
<dbReference type="SUPFAM" id="SSF51395">
    <property type="entry name" value="FMN-linked oxidoreductases"/>
    <property type="match status" value="1"/>
</dbReference>
<dbReference type="Gene3D" id="3.20.20.70">
    <property type="entry name" value="Aldolase class I"/>
    <property type="match status" value="1"/>
</dbReference>
<keyword evidence="8" id="KW-1185">Reference proteome</keyword>
<gene>
    <name evidence="7" type="ORF">D7V20_07990</name>
</gene>
<keyword evidence="4" id="KW-0521">NADP</keyword>
<keyword evidence="3" id="KW-0288">FMN</keyword>
<dbReference type="InterPro" id="IPR013785">
    <property type="entry name" value="Aldolase_TIM"/>
</dbReference>
<keyword evidence="2" id="KW-0285">Flavoprotein</keyword>
<dbReference type="Pfam" id="PF00724">
    <property type="entry name" value="Oxidored_FMN"/>
    <property type="match status" value="1"/>
</dbReference>
<dbReference type="CDD" id="cd02932">
    <property type="entry name" value="OYE_YqiM_FMN"/>
    <property type="match status" value="1"/>
</dbReference>
<evidence type="ECO:0000313" key="7">
    <source>
        <dbReference type="EMBL" id="RKG38463.1"/>
    </source>
</evidence>
<evidence type="ECO:0000313" key="8">
    <source>
        <dbReference type="Proteomes" id="UP000280405"/>
    </source>
</evidence>
<dbReference type="AlphaFoldDB" id="A0A3A8FCL3"/>
<dbReference type="PANTHER" id="PTHR43303:SF4">
    <property type="entry name" value="NADPH DEHYDROGENASE C23G7.10C-RELATED"/>
    <property type="match status" value="1"/>
</dbReference>
<dbReference type="InterPro" id="IPR044152">
    <property type="entry name" value="YqjM-like"/>
</dbReference>
<dbReference type="PANTHER" id="PTHR43303">
    <property type="entry name" value="NADPH DEHYDROGENASE C23G7.10C-RELATED"/>
    <property type="match status" value="1"/>
</dbReference>
<protein>
    <submittedName>
        <fullName evidence="7">NADH:flavin oxidoreductase/NADH oxidase</fullName>
    </submittedName>
</protein>
<dbReference type="GO" id="GO:0010181">
    <property type="term" value="F:FMN binding"/>
    <property type="evidence" value="ECO:0007669"/>
    <property type="project" value="InterPro"/>
</dbReference>
<sequence length="386" mass="42538">MSISVQSSSVQLPVKSKLFEQIQFGSLSLVNKIVIAPMCQYSATGQGEVTYWHEQQWANYALSGAGLCIIEATAVQANGRISYADLGLWNDTQRDQIKALLHKVKNISPMPFAIQLAHAGRKASTEKPWLVKHGKGQIAPEHEHGWQTVSASHIAFHPNDVLPHALSIAEIKQIQQDFAASAVRAVEAGFSLIEVHAAHGYLLHQFMSPLSNHRQDEYGGSFENRIRFTLEVVQAIQQVVPHDFPVGIRISATDWMDGENAWNIESSIELSKALEQLGVAYIHVSSGGLHEKQDIKIAASYQVPFASTIKKLVNVPVITVGLITEAEQAEQILQNGEADAIGLARAILYDPRWPWHAAAKLGEKVQIAPQYLRCQPHGVKDLFSAF</sequence>
<dbReference type="Proteomes" id="UP000280405">
    <property type="component" value="Unassembled WGS sequence"/>
</dbReference>